<dbReference type="InterPro" id="IPR051047">
    <property type="entry name" value="AccD/PCCB"/>
</dbReference>
<dbReference type="PANTHER" id="PTHR43842:SF2">
    <property type="entry name" value="PROPIONYL-COA CARBOXYLASE BETA CHAIN, MITOCHONDRIAL"/>
    <property type="match status" value="1"/>
</dbReference>
<dbReference type="InterPro" id="IPR029045">
    <property type="entry name" value="ClpP/crotonase-like_dom_sf"/>
</dbReference>
<evidence type="ECO:0000313" key="2">
    <source>
        <dbReference type="EMBL" id="KIH56287.1"/>
    </source>
</evidence>
<keyword evidence="3" id="KW-1185">Reference proteome</keyword>
<dbReference type="PANTHER" id="PTHR43842">
    <property type="entry name" value="PROPIONYL-COA CARBOXYLASE BETA CHAIN"/>
    <property type="match status" value="1"/>
</dbReference>
<dbReference type="AlphaFoldDB" id="A0A0C2D2M6"/>
<proteinExistence type="predicted"/>
<name>A0A0C2D2M6_9BILA</name>
<protein>
    <recommendedName>
        <fullName evidence="1">CoA carboxyltransferase C-terminal domain-containing protein</fullName>
    </recommendedName>
</protein>
<reference evidence="2 3" key="1">
    <citation type="submission" date="2013-12" db="EMBL/GenBank/DDBJ databases">
        <title>Draft genome of the parsitic nematode Ancylostoma duodenale.</title>
        <authorList>
            <person name="Mitreva M."/>
        </authorList>
    </citation>
    <scope>NUCLEOTIDE SEQUENCE [LARGE SCALE GENOMIC DNA]</scope>
    <source>
        <strain evidence="2 3">Zhejiang</strain>
    </source>
</reference>
<accession>A0A0C2D2M6</accession>
<dbReference type="InterPro" id="IPR011763">
    <property type="entry name" value="COA_CT_C"/>
</dbReference>
<evidence type="ECO:0000313" key="3">
    <source>
        <dbReference type="Proteomes" id="UP000054047"/>
    </source>
</evidence>
<feature type="domain" description="CoA carboxyltransferase C-terminal" evidence="1">
    <location>
        <begin position="1"/>
        <end position="77"/>
    </location>
</feature>
<dbReference type="EMBL" id="KN735971">
    <property type="protein sequence ID" value="KIH56287.1"/>
    <property type="molecule type" value="Genomic_DNA"/>
</dbReference>
<dbReference type="Pfam" id="PF01039">
    <property type="entry name" value="Carboxyl_trans"/>
    <property type="match status" value="1"/>
</dbReference>
<organism evidence="2 3">
    <name type="scientific">Ancylostoma duodenale</name>
    <dbReference type="NCBI Taxonomy" id="51022"/>
    <lineage>
        <taxon>Eukaryota</taxon>
        <taxon>Metazoa</taxon>
        <taxon>Ecdysozoa</taxon>
        <taxon>Nematoda</taxon>
        <taxon>Chromadorea</taxon>
        <taxon>Rhabditida</taxon>
        <taxon>Rhabditina</taxon>
        <taxon>Rhabditomorpha</taxon>
        <taxon>Strongyloidea</taxon>
        <taxon>Ancylostomatidae</taxon>
        <taxon>Ancylostomatinae</taxon>
        <taxon>Ancylostoma</taxon>
    </lineage>
</organism>
<dbReference type="SUPFAM" id="SSF52096">
    <property type="entry name" value="ClpP/crotonase"/>
    <property type="match status" value="1"/>
</dbReference>
<dbReference type="GO" id="GO:0004658">
    <property type="term" value="F:propionyl-CoA carboxylase activity"/>
    <property type="evidence" value="ECO:0007669"/>
    <property type="project" value="TreeGrafter"/>
</dbReference>
<dbReference type="PROSITE" id="PS50989">
    <property type="entry name" value="COA_CT_CTER"/>
    <property type="match status" value="1"/>
</dbReference>
<dbReference type="GO" id="GO:0005739">
    <property type="term" value="C:mitochondrion"/>
    <property type="evidence" value="ECO:0007669"/>
    <property type="project" value="TreeGrafter"/>
</dbReference>
<dbReference type="OrthoDB" id="439921at2759"/>
<dbReference type="Gene3D" id="3.90.226.10">
    <property type="entry name" value="2-enoyl-CoA Hydratase, Chain A, domain 1"/>
    <property type="match status" value="1"/>
</dbReference>
<feature type="non-terminal residue" evidence="2">
    <location>
        <position position="1"/>
    </location>
</feature>
<evidence type="ECO:0000259" key="1">
    <source>
        <dbReference type="PROSITE" id="PS50989"/>
    </source>
</evidence>
<dbReference type="InterPro" id="IPR034733">
    <property type="entry name" value="AcCoA_carboxyl_beta"/>
</dbReference>
<sequence>GAVSILFRGAKDVAKHEAEYIDLFSNPFPAAVRAYTSLTASAVGFVDDIIEPHTTRRRICEDLSLLATKKLTNPWRKHGNIPL</sequence>
<dbReference type="Proteomes" id="UP000054047">
    <property type="component" value="Unassembled WGS sequence"/>
</dbReference>
<gene>
    <name evidence="2" type="ORF">ANCDUO_13534</name>
</gene>